<evidence type="ECO:0000259" key="2">
    <source>
        <dbReference type="Pfam" id="PF25583"/>
    </source>
</evidence>
<dbReference type="InterPro" id="IPR057727">
    <property type="entry name" value="WCX_dom"/>
</dbReference>
<feature type="domain" description="WCX" evidence="2">
    <location>
        <begin position="243"/>
        <end position="314"/>
    </location>
</feature>
<accession>A0ABX7HHI3</accession>
<dbReference type="InterPro" id="IPR051534">
    <property type="entry name" value="CBASS_pafABC_assoc_protein"/>
</dbReference>
<dbReference type="Pfam" id="PF25583">
    <property type="entry name" value="WCX"/>
    <property type="match status" value="1"/>
</dbReference>
<sequence length="318" mass="37648">MAKSTEILELYLKFRRGEEISKSEIATYFGNKSPRTIQRYVSSLNQFFSENEDTDQLKIEYDRTKNVYFMKETKKEVFDKQHILVILKILISTRGLSKSEIKNVIEQLTSTVNDEDKRIINQTIKSELYHYKEMSHEEPLFNKIWELNKVATEGKSIKFTYYNAWNQEKEHIIRPLYTTFSELYFYVVGANEKGYTLIYRVDCIQNFEIVNLKIKNSGTKYYQEGELKKRAYFMYGGDWKRVTFEFNGGIIESVLDRFPTAKLLKKDFKENKFTVEVEVIGDGIVMWLLSQGSRVKVLSPKSIKDKYLEEINKIMGYY</sequence>
<dbReference type="PANTHER" id="PTHR34580">
    <property type="match status" value="1"/>
</dbReference>
<dbReference type="InterPro" id="IPR026881">
    <property type="entry name" value="WYL_dom"/>
</dbReference>
<organism evidence="3 4">
    <name type="scientific">Mammaliicoccus vitulinus</name>
    <dbReference type="NCBI Taxonomy" id="71237"/>
    <lineage>
        <taxon>Bacteria</taxon>
        <taxon>Bacillati</taxon>
        <taxon>Bacillota</taxon>
        <taxon>Bacilli</taxon>
        <taxon>Bacillales</taxon>
        <taxon>Staphylococcaceae</taxon>
        <taxon>Mammaliicoccus</taxon>
    </lineage>
</organism>
<feature type="domain" description="WYL" evidence="1">
    <location>
        <begin position="147"/>
        <end position="208"/>
    </location>
</feature>
<proteinExistence type="predicted"/>
<evidence type="ECO:0000313" key="4">
    <source>
        <dbReference type="Proteomes" id="UP000627155"/>
    </source>
</evidence>
<dbReference type="EMBL" id="CP069486">
    <property type="protein sequence ID" value="QRO86075.1"/>
    <property type="molecule type" value="Genomic_DNA"/>
</dbReference>
<dbReference type="PANTHER" id="PTHR34580:SF1">
    <property type="entry name" value="PROTEIN PAFC"/>
    <property type="match status" value="1"/>
</dbReference>
<dbReference type="RefSeq" id="WP_103322902.1">
    <property type="nucleotide sequence ID" value="NZ_CBCPHH010000011.1"/>
</dbReference>
<gene>
    <name evidence="3" type="ORF">I6J37_05295</name>
</gene>
<name>A0ABX7HHI3_9STAP</name>
<keyword evidence="4" id="KW-1185">Reference proteome</keyword>
<evidence type="ECO:0000313" key="3">
    <source>
        <dbReference type="EMBL" id="QRO86075.1"/>
    </source>
</evidence>
<protein>
    <submittedName>
        <fullName evidence="3">WYL domain-containing protein</fullName>
    </submittedName>
</protein>
<dbReference type="Pfam" id="PF13280">
    <property type="entry name" value="WYL"/>
    <property type="match status" value="1"/>
</dbReference>
<reference evidence="3 4" key="1">
    <citation type="submission" date="2021-02" db="EMBL/GenBank/DDBJ databases">
        <title>FDA dAtabase for Regulatory Grade micrObial Sequences (FDA-ARGOS): Supporting development and validation of Infectious Disease Dx tests.</title>
        <authorList>
            <person name="Sproer C."/>
            <person name="Gronow S."/>
            <person name="Severitt S."/>
            <person name="Schroder I."/>
            <person name="Tallon L."/>
            <person name="Sadzewicz L."/>
            <person name="Zhao X."/>
            <person name="Boylan J."/>
            <person name="Ott S."/>
            <person name="Bowen H."/>
            <person name="Vavikolanu K."/>
            <person name="Mehta A."/>
            <person name="Aluvathingal J."/>
            <person name="Nadendla S."/>
            <person name="Lowell S."/>
            <person name="Myers T."/>
            <person name="Yan Y."/>
            <person name="Sichtig H."/>
        </authorList>
    </citation>
    <scope>NUCLEOTIDE SEQUENCE [LARGE SCALE GENOMIC DNA]</scope>
    <source>
        <strain evidence="3 4">FDAARGOS_1207</strain>
    </source>
</reference>
<dbReference type="Proteomes" id="UP000627155">
    <property type="component" value="Chromosome"/>
</dbReference>
<evidence type="ECO:0000259" key="1">
    <source>
        <dbReference type="Pfam" id="PF13280"/>
    </source>
</evidence>